<sequence length="166" mass="18552">MNLERVCWIRAPSAQEEDSYANGETSIKLTLTKDPKQPIPPSLTESSVEQLRKILPKPSNSRTAFTACSGVNSIQFNNLIYQTQTDAGMSLLAPGNEVTVKVIAPEETPSYTELKTVPPKVTQNSYAFEPVTPAPFTNYNREGHEHETTWYNIQDKSEQAPLWHVS</sequence>
<proteinExistence type="predicted"/>
<protein>
    <submittedName>
        <fullName evidence="1">Uncharacterized protein</fullName>
    </submittedName>
</protein>
<keyword evidence="2" id="KW-1185">Reference proteome</keyword>
<dbReference type="AlphaFoldDB" id="A0ABD2Q8E0"/>
<comment type="caution">
    <text evidence="1">The sequence shown here is derived from an EMBL/GenBank/DDBJ whole genome shotgun (WGS) entry which is preliminary data.</text>
</comment>
<gene>
    <name evidence="1" type="ORF">Ciccas_005551</name>
</gene>
<dbReference type="EMBL" id="JBJKFK010000659">
    <property type="protein sequence ID" value="KAL3315812.1"/>
    <property type="molecule type" value="Genomic_DNA"/>
</dbReference>
<organism evidence="1 2">
    <name type="scientific">Cichlidogyrus casuarinus</name>
    <dbReference type="NCBI Taxonomy" id="1844966"/>
    <lineage>
        <taxon>Eukaryota</taxon>
        <taxon>Metazoa</taxon>
        <taxon>Spiralia</taxon>
        <taxon>Lophotrochozoa</taxon>
        <taxon>Platyhelminthes</taxon>
        <taxon>Monogenea</taxon>
        <taxon>Monopisthocotylea</taxon>
        <taxon>Dactylogyridea</taxon>
        <taxon>Ancyrocephalidae</taxon>
        <taxon>Cichlidogyrus</taxon>
    </lineage>
</organism>
<name>A0ABD2Q8E0_9PLAT</name>
<dbReference type="Proteomes" id="UP001626550">
    <property type="component" value="Unassembled WGS sequence"/>
</dbReference>
<evidence type="ECO:0000313" key="2">
    <source>
        <dbReference type="Proteomes" id="UP001626550"/>
    </source>
</evidence>
<reference evidence="1 2" key="1">
    <citation type="submission" date="2024-11" db="EMBL/GenBank/DDBJ databases">
        <title>Adaptive evolution of stress response genes in parasites aligns with host niche diversity.</title>
        <authorList>
            <person name="Hahn C."/>
            <person name="Resl P."/>
        </authorList>
    </citation>
    <scope>NUCLEOTIDE SEQUENCE [LARGE SCALE GENOMIC DNA]</scope>
    <source>
        <strain evidence="1">EGGRZ-B1_66</strain>
        <tissue evidence="1">Body</tissue>
    </source>
</reference>
<accession>A0ABD2Q8E0</accession>
<evidence type="ECO:0000313" key="1">
    <source>
        <dbReference type="EMBL" id="KAL3315812.1"/>
    </source>
</evidence>